<evidence type="ECO:0000313" key="8">
    <source>
        <dbReference type="EMBL" id="GJJ70008.1"/>
    </source>
</evidence>
<dbReference type="AlphaFoldDB" id="A0A9P3H4N7"/>
<comment type="subunit">
    <text evidence="4">Binds to mitochondrial small subunit 15S rRNA.</text>
</comment>
<organism evidence="8 9">
    <name type="scientific">Entomortierella parvispora</name>
    <dbReference type="NCBI Taxonomy" id="205924"/>
    <lineage>
        <taxon>Eukaryota</taxon>
        <taxon>Fungi</taxon>
        <taxon>Fungi incertae sedis</taxon>
        <taxon>Mucoromycota</taxon>
        <taxon>Mortierellomycotina</taxon>
        <taxon>Mortierellomycetes</taxon>
        <taxon>Mortierellales</taxon>
        <taxon>Mortierellaceae</taxon>
        <taxon>Entomortierella</taxon>
    </lineage>
</organism>
<evidence type="ECO:0000256" key="4">
    <source>
        <dbReference type="ARBA" id="ARBA00044511"/>
    </source>
</evidence>
<dbReference type="OrthoDB" id="185373at2759"/>
<dbReference type="PROSITE" id="PS51375">
    <property type="entry name" value="PPR"/>
    <property type="match status" value="8"/>
</dbReference>
<dbReference type="SUPFAM" id="SSF81901">
    <property type="entry name" value="HCP-like"/>
    <property type="match status" value="1"/>
</dbReference>
<feature type="region of interest" description="Disordered" evidence="6">
    <location>
        <begin position="17"/>
        <end position="42"/>
    </location>
</feature>
<feature type="repeat" description="PPR" evidence="5">
    <location>
        <begin position="441"/>
        <end position="475"/>
    </location>
</feature>
<protein>
    <submittedName>
        <fullName evidence="8">Pentatricopeptide repeat-containing protein PET309</fullName>
    </submittedName>
</protein>
<dbReference type="Pfam" id="PF17177">
    <property type="entry name" value="PPR_long"/>
    <property type="match status" value="2"/>
</dbReference>
<feature type="repeat" description="PPR" evidence="5">
    <location>
        <begin position="582"/>
        <end position="616"/>
    </location>
</feature>
<evidence type="ECO:0000256" key="5">
    <source>
        <dbReference type="PROSITE-ProRule" id="PRU00708"/>
    </source>
</evidence>
<feature type="repeat" description="PPR" evidence="5">
    <location>
        <begin position="767"/>
        <end position="801"/>
    </location>
</feature>
<gene>
    <name evidence="8" type="ORF">EMPS_02357</name>
</gene>
<evidence type="ECO:0000256" key="1">
    <source>
        <dbReference type="ARBA" id="ARBA00006192"/>
    </source>
</evidence>
<feature type="repeat" description="PPR" evidence="5">
    <location>
        <begin position="339"/>
        <end position="373"/>
    </location>
</feature>
<keyword evidence="9" id="KW-1185">Reference proteome</keyword>
<dbReference type="InterPro" id="IPR011990">
    <property type="entry name" value="TPR-like_helical_dom_sf"/>
</dbReference>
<dbReference type="PANTHER" id="PTHR47447">
    <property type="entry name" value="OS03G0856100 PROTEIN"/>
    <property type="match status" value="1"/>
</dbReference>
<reference evidence="8" key="2">
    <citation type="journal article" date="2022" name="Microbiol. Resour. Announc.">
        <title>Whole-Genome Sequence of Entomortierella parvispora E1425, a Mucoromycotan Fungus Associated with Burkholderiaceae-Related Endosymbiotic Bacteria.</title>
        <authorList>
            <person name="Herlambang A."/>
            <person name="Guo Y."/>
            <person name="Takashima Y."/>
            <person name="Narisawa K."/>
            <person name="Ohta H."/>
            <person name="Nishizawa T."/>
        </authorList>
    </citation>
    <scope>NUCLEOTIDE SEQUENCE</scope>
    <source>
        <strain evidence="8">E1425</strain>
    </source>
</reference>
<dbReference type="Proteomes" id="UP000827284">
    <property type="component" value="Unassembled WGS sequence"/>
</dbReference>
<comment type="similarity">
    <text evidence="1">Belongs to the CCM1 family.</text>
</comment>
<feature type="repeat" description="PPR" evidence="5">
    <location>
        <begin position="617"/>
        <end position="651"/>
    </location>
</feature>
<comment type="caution">
    <text evidence="8">The sequence shown here is derived from an EMBL/GenBank/DDBJ whole genome shotgun (WGS) entry which is preliminary data.</text>
</comment>
<dbReference type="EMBL" id="BQFW01000003">
    <property type="protein sequence ID" value="GJJ70008.1"/>
    <property type="molecule type" value="Genomic_DNA"/>
</dbReference>
<dbReference type="PANTHER" id="PTHR47447:SF17">
    <property type="entry name" value="OS12G0638900 PROTEIN"/>
    <property type="match status" value="1"/>
</dbReference>
<dbReference type="InterPro" id="IPR002885">
    <property type="entry name" value="PPR_rpt"/>
</dbReference>
<evidence type="ECO:0000313" key="9">
    <source>
        <dbReference type="Proteomes" id="UP000827284"/>
    </source>
</evidence>
<evidence type="ECO:0000259" key="7">
    <source>
        <dbReference type="Pfam" id="PF17177"/>
    </source>
</evidence>
<dbReference type="Pfam" id="PF01535">
    <property type="entry name" value="PPR"/>
    <property type="match status" value="1"/>
</dbReference>
<feature type="region of interest" description="Disordered" evidence="6">
    <location>
        <begin position="1097"/>
        <end position="1128"/>
    </location>
</feature>
<feature type="repeat" description="PPR" evidence="5">
    <location>
        <begin position="512"/>
        <end position="546"/>
    </location>
</feature>
<evidence type="ECO:0000256" key="3">
    <source>
        <dbReference type="ARBA" id="ARBA00044493"/>
    </source>
</evidence>
<feature type="domain" description="PROP1-like PPR" evidence="7">
    <location>
        <begin position="556"/>
        <end position="691"/>
    </location>
</feature>
<name>A0A9P3H4N7_9FUNG</name>
<feature type="region of interest" description="Disordered" evidence="6">
    <location>
        <begin position="995"/>
        <end position="1018"/>
    </location>
</feature>
<proteinExistence type="inferred from homology"/>
<evidence type="ECO:0000256" key="2">
    <source>
        <dbReference type="ARBA" id="ARBA00022737"/>
    </source>
</evidence>
<dbReference type="NCBIfam" id="TIGR00756">
    <property type="entry name" value="PPR"/>
    <property type="match status" value="8"/>
</dbReference>
<comment type="function">
    <text evidence="3">Regulates mitochondrial small subunit maturation by controlling 15S rRNA 5'-end processing. Localizes to the 5' precursor of the 15S rRNA in a position that is subsequently occupied by mS47 in the mature yeast mtSSU. Uses structure and sequence-specific RNA recognition, binding to a single-stranded region of the precursor and specifically recognizing bases -6 to -1. The exchange of Ccm1 for mS47 is coupled to the irreversible removal of precursor rRNA that is accompanied by conformational changes of the mitoribosomal proteins uS5m and mS26. These conformational changes signal completion of 5'-end rRNA processing through protection of the mature 5'-end of the 15S rRNA and stabilization of mS47. The removal of the 5' precursor together with the dissociation of Ccm1 may be catalyzed by the 5'-3' exoribonuclease Pet127. Involved in the specific removal of group I introns in mitochondrial encoded transcripts.</text>
</comment>
<feature type="domain" description="PROP1-like PPR" evidence="7">
    <location>
        <begin position="326"/>
        <end position="418"/>
    </location>
</feature>
<dbReference type="Gene3D" id="1.25.40.10">
    <property type="entry name" value="Tetratricopeptide repeat domain"/>
    <property type="match status" value="4"/>
</dbReference>
<feature type="repeat" description="PPR" evidence="5">
    <location>
        <begin position="732"/>
        <end position="766"/>
    </location>
</feature>
<feature type="repeat" description="PPR" evidence="5">
    <location>
        <begin position="547"/>
        <end position="581"/>
    </location>
</feature>
<accession>A0A9P3H4N7</accession>
<dbReference type="Pfam" id="PF13041">
    <property type="entry name" value="PPR_2"/>
    <property type="match status" value="2"/>
</dbReference>
<feature type="region of interest" description="Disordered" evidence="6">
    <location>
        <begin position="907"/>
        <end position="926"/>
    </location>
</feature>
<evidence type="ECO:0000256" key="6">
    <source>
        <dbReference type="SAM" id="MobiDB-lite"/>
    </source>
</evidence>
<dbReference type="InterPro" id="IPR033443">
    <property type="entry name" value="PROP1-like_PPR_dom"/>
</dbReference>
<reference evidence="8" key="1">
    <citation type="submission" date="2021-11" db="EMBL/GenBank/DDBJ databases">
        <authorList>
            <person name="Herlambang A."/>
            <person name="Guo Y."/>
            <person name="Takashima Y."/>
            <person name="Nishizawa T."/>
        </authorList>
    </citation>
    <scope>NUCLEOTIDE SEQUENCE</scope>
    <source>
        <strain evidence="8">E1425</strain>
    </source>
</reference>
<keyword evidence="2" id="KW-0677">Repeat</keyword>
<sequence>MLGSQSFLAADNIQRGKRSYPRGYAGPKDSTAPSGKQHAPFDTMDRSRVISITRGSARTRTLHQQPRKYLHTTRSSRVFTSPKGGLGQRVSISDMELLIAELRQKTLVKGSISQLYAIYTRITNAGALSHLQSDDVNALFQHMSRSLQSEEAMEFMLQIAADVNSTGKQLPQLSYEILLNQAIDHMPTDQIKTTFWQIQGRRRFITELLQLCDSNVEMKRLLGLYRTLITATYDLDGFSTYYQERKGQTVELARLILQWVQTEGTRVNSKVVEGLFVFLLDRSVLDEVFAAMVRLSKEEGVQFGHIFYTTAIHRFGRAKKFDYMDMTLDLMRRQGLKPLEDTYSAIIDAHSKAGNLREAQRAYQDILAAGLVPTEKTFGPMVEAVGKMGDFEMTKQLVDHMNASGVASNKYTFNALLQSLSENPDRSAELFQEMSKQVQPSTVNYNMLIRSYQQHGDLDGAYNVFRTMIANNVRPDRYTFSSILNLFATRGDADGAEVFWNEMVNVHHVTPNAYAYGSMVHAYCTAEDMIGAQSVYRQMIKAGIMPNQVVFGTLLSAYARSGDLTQMLSIYDAMRAEGLLPNSYIYSNLLYGLVNDGDMAAAKRLFENMEEDGFGDNVLAQTILMKGYLDQGRVKESQEVYMNMVNSGLIPNFETYAVMLHSHVRRGDKKKGRALLNQIMKFQEFAVKENDASSKPDPVDVEDSVLHRAHVGHLSTMGTERKPLKAGSRPNALYAFVPLLDSYAKEGNIMAAKAMFQEIRDRGLEPNTITYTTLMDGYRRAGDVDSVLNIWTELFERHLAQWKEAKKELGSKTLPTKNAMEWVQDRVSTRASKLRQLMQHPISITMDALGYSGQIAKVQSIWKGLEDIGFEFDSANWNDYVIALARNGHIIEACTIFQEKLLPGLKSTQEEESSNNDFSSFKRSPTLHRRQLGPVQGDLERFSDSDNMSTTARVYDSPKSLLYPRPRTMAALADSLEDLLKFKGLELDLQKVDGDLTDPHYDGGAEDPQADSKRAEKRARRRIEVEKLLMPYPRPFENLEEQHRKFIWTTIRFQFPRVLEALKDGMLVAAESVTHLNKHGSTLPIWSASVSAVSDEDATPAVTPASTSSSSSSSKTTPMTTSDTTTTVVSSNAATPEFTGFRPWRNLKAVMKDMERRQFMEERSVTIREREERFDLLRNRKPKPYN</sequence>